<evidence type="ECO:0000313" key="2">
    <source>
        <dbReference type="EMBL" id="OCK74012.1"/>
    </source>
</evidence>
<accession>A0A8E2J996</accession>
<keyword evidence="3" id="KW-1185">Reference proteome</keyword>
<dbReference type="EMBL" id="KV745585">
    <property type="protein sequence ID" value="OCK74012.1"/>
    <property type="molecule type" value="Genomic_DNA"/>
</dbReference>
<organism evidence="2 3">
    <name type="scientific">Lepidopterella palustris CBS 459.81</name>
    <dbReference type="NCBI Taxonomy" id="1314670"/>
    <lineage>
        <taxon>Eukaryota</taxon>
        <taxon>Fungi</taxon>
        <taxon>Dikarya</taxon>
        <taxon>Ascomycota</taxon>
        <taxon>Pezizomycotina</taxon>
        <taxon>Dothideomycetes</taxon>
        <taxon>Pleosporomycetidae</taxon>
        <taxon>Mytilinidiales</taxon>
        <taxon>Argynnaceae</taxon>
        <taxon>Lepidopterella</taxon>
    </lineage>
</organism>
<dbReference type="AlphaFoldDB" id="A0A8E2J996"/>
<evidence type="ECO:0000256" key="1">
    <source>
        <dbReference type="SAM" id="MobiDB-lite"/>
    </source>
</evidence>
<feature type="region of interest" description="Disordered" evidence="1">
    <location>
        <begin position="44"/>
        <end position="125"/>
    </location>
</feature>
<feature type="compositionally biased region" description="Low complexity" evidence="1">
    <location>
        <begin position="113"/>
        <end position="125"/>
    </location>
</feature>
<evidence type="ECO:0000313" key="3">
    <source>
        <dbReference type="Proteomes" id="UP000250266"/>
    </source>
</evidence>
<feature type="compositionally biased region" description="Acidic residues" evidence="1">
    <location>
        <begin position="56"/>
        <end position="112"/>
    </location>
</feature>
<sequence length="324" mass="35875">MAATGNATLMSMPLEIRHNIFGYLSERKDGPKKLLQTWFEKREATKLAANAPPQPDGEDDDDEGGEETENGDEDEEMGDDDGDGDGDGDEDGDGDGDEDGDEEDEDGDDDGDGTTVAATATATTTTILPPVSRKWRHIPGIMSLSHCPPPLPLLLVCQQIHVEAAAYYYKVATLRINATAAFPHITFFEEAMDTLSDAAFSPTEPIRKVEITFVWDTQWLRASNAVESIFVAMLHQRAIKAAEVLGKAPSLDKLLVKWYDSVRDDESLGLQTDVMQHFWGFLDRAEVKVEEHYLESGTEPNEDSVQGRCRLAFEHMLTDGQQFY</sequence>
<gene>
    <name evidence="2" type="ORF">K432DRAFT_387058</name>
</gene>
<protein>
    <submittedName>
        <fullName evidence="2">Uncharacterized protein</fullName>
    </submittedName>
</protein>
<proteinExistence type="predicted"/>
<reference evidence="2 3" key="1">
    <citation type="journal article" date="2016" name="Nat. Commun.">
        <title>Ectomycorrhizal ecology is imprinted in the genome of the dominant symbiotic fungus Cenococcum geophilum.</title>
        <authorList>
            <consortium name="DOE Joint Genome Institute"/>
            <person name="Peter M."/>
            <person name="Kohler A."/>
            <person name="Ohm R.A."/>
            <person name="Kuo A."/>
            <person name="Krutzmann J."/>
            <person name="Morin E."/>
            <person name="Arend M."/>
            <person name="Barry K.W."/>
            <person name="Binder M."/>
            <person name="Choi C."/>
            <person name="Clum A."/>
            <person name="Copeland A."/>
            <person name="Grisel N."/>
            <person name="Haridas S."/>
            <person name="Kipfer T."/>
            <person name="LaButti K."/>
            <person name="Lindquist E."/>
            <person name="Lipzen A."/>
            <person name="Maire R."/>
            <person name="Meier B."/>
            <person name="Mihaltcheva S."/>
            <person name="Molinier V."/>
            <person name="Murat C."/>
            <person name="Poggeler S."/>
            <person name="Quandt C.A."/>
            <person name="Sperisen C."/>
            <person name="Tritt A."/>
            <person name="Tisserant E."/>
            <person name="Crous P.W."/>
            <person name="Henrissat B."/>
            <person name="Nehls U."/>
            <person name="Egli S."/>
            <person name="Spatafora J.W."/>
            <person name="Grigoriev I.V."/>
            <person name="Martin F.M."/>
        </authorList>
    </citation>
    <scope>NUCLEOTIDE SEQUENCE [LARGE SCALE GENOMIC DNA]</scope>
    <source>
        <strain evidence="2 3">CBS 459.81</strain>
    </source>
</reference>
<name>A0A8E2J996_9PEZI</name>
<dbReference type="OrthoDB" id="3795483at2759"/>
<dbReference type="Proteomes" id="UP000250266">
    <property type="component" value="Unassembled WGS sequence"/>
</dbReference>